<reference evidence="1 2" key="1">
    <citation type="journal article" date="2019" name="Microbiol. Resour. Announc.">
        <title>High-quality draft genome sequence of Fusarium oxysporum f. sp. cubense strain 160527, a causal agent of Panama disease.</title>
        <authorList>
            <person name="Asai S."/>
            <person name="Ayukawa Y."/>
            <person name="Gan P."/>
            <person name="Masuda S."/>
            <person name="Komatsu K."/>
            <person name="Shirasu K."/>
            <person name="Arie T."/>
        </authorList>
    </citation>
    <scope>NUCLEOTIDE SEQUENCE [LARGE SCALE GENOMIC DNA]</scope>
    <source>
        <strain evidence="1 2">160527</strain>
    </source>
</reference>
<evidence type="ECO:0000313" key="2">
    <source>
        <dbReference type="Proteomes" id="UP000320707"/>
    </source>
</evidence>
<dbReference type="EMBL" id="SRMI01000006">
    <property type="protein sequence ID" value="TVY68385.1"/>
    <property type="molecule type" value="Genomic_DNA"/>
</dbReference>
<dbReference type="Proteomes" id="UP000320707">
    <property type="component" value="Unassembled WGS sequence"/>
</dbReference>
<sequence>MKLFDLAGDQFNLIDWDSPDIAHVLATVTSLNTNISTRVFASRERGDDWREVGYTDWLERVTDWTAPQIRAEVENESNFTGLARLVQKCPRLQDFAYQALGIPLPGLPELKGFQFLNWKILQYVSELPSLPKLNR</sequence>
<name>A0A559L615_FUSOC</name>
<organism evidence="1 2">
    <name type="scientific">Fusarium oxysporum f. sp. cubense</name>
    <dbReference type="NCBI Taxonomy" id="61366"/>
    <lineage>
        <taxon>Eukaryota</taxon>
        <taxon>Fungi</taxon>
        <taxon>Dikarya</taxon>
        <taxon>Ascomycota</taxon>
        <taxon>Pezizomycotina</taxon>
        <taxon>Sordariomycetes</taxon>
        <taxon>Hypocreomycetidae</taxon>
        <taxon>Hypocreales</taxon>
        <taxon>Nectriaceae</taxon>
        <taxon>Fusarium</taxon>
        <taxon>Fusarium oxysporum species complex</taxon>
    </lineage>
</organism>
<dbReference type="AlphaFoldDB" id="A0A559L615"/>
<gene>
    <name evidence="1" type="ORF">Focb16_v002666</name>
</gene>
<comment type="caution">
    <text evidence="1">The sequence shown here is derived from an EMBL/GenBank/DDBJ whole genome shotgun (WGS) entry which is preliminary data.</text>
</comment>
<evidence type="ECO:0000313" key="1">
    <source>
        <dbReference type="EMBL" id="TVY68385.1"/>
    </source>
</evidence>
<protein>
    <submittedName>
        <fullName evidence="1">Uncharacterized protein</fullName>
    </submittedName>
</protein>
<proteinExistence type="predicted"/>
<accession>A0A559L615</accession>